<gene>
    <name evidence="7" type="ORF">E6H05_03180</name>
</gene>
<dbReference type="NCBIfam" id="TIGR02229">
    <property type="entry name" value="caa3_sub_IV"/>
    <property type="match status" value="1"/>
</dbReference>
<sequence length="99" mass="11270">MAEGTHQDGYRIYGVVWFWLLVITLLELGAVLVHLPHTLLVISLLIMALMKAALIIAYFMHLRYERLSLAYAVVTPMFFLAIVLFAFLGPDALSVLHRR</sequence>
<comment type="subcellular location">
    <subcellularLocation>
        <location evidence="1">Cell membrane</location>
        <topology evidence="1">Multi-pass membrane protein</topology>
    </subcellularLocation>
</comment>
<dbReference type="InterPro" id="IPR011743">
    <property type="entry name" value="Caa3_sub_IV"/>
</dbReference>
<evidence type="ECO:0000256" key="3">
    <source>
        <dbReference type="ARBA" id="ARBA00022692"/>
    </source>
</evidence>
<evidence type="ECO:0000313" key="8">
    <source>
        <dbReference type="Proteomes" id="UP000318834"/>
    </source>
</evidence>
<accession>A0A537IZB5</accession>
<dbReference type="GO" id="GO:0005886">
    <property type="term" value="C:plasma membrane"/>
    <property type="evidence" value="ECO:0007669"/>
    <property type="project" value="UniProtKB-SubCell"/>
</dbReference>
<name>A0A537IZB5_9BACT</name>
<feature type="transmembrane region" description="Helical" evidence="6">
    <location>
        <begin position="67"/>
        <end position="89"/>
    </location>
</feature>
<feature type="transmembrane region" description="Helical" evidence="6">
    <location>
        <begin position="12"/>
        <end position="33"/>
    </location>
</feature>
<dbReference type="Proteomes" id="UP000318834">
    <property type="component" value="Unassembled WGS sequence"/>
</dbReference>
<dbReference type="InterPro" id="IPR005171">
    <property type="entry name" value="Cyt_c_oxidase_su4_prok"/>
</dbReference>
<keyword evidence="5 6" id="KW-0472">Membrane</keyword>
<evidence type="ECO:0000256" key="5">
    <source>
        <dbReference type="ARBA" id="ARBA00023136"/>
    </source>
</evidence>
<dbReference type="EMBL" id="VBAP01000016">
    <property type="protein sequence ID" value="TMI76607.1"/>
    <property type="molecule type" value="Genomic_DNA"/>
</dbReference>
<evidence type="ECO:0000256" key="2">
    <source>
        <dbReference type="ARBA" id="ARBA00022475"/>
    </source>
</evidence>
<dbReference type="AlphaFoldDB" id="A0A537IZB5"/>
<reference evidence="7 8" key="1">
    <citation type="journal article" date="2019" name="Nat. Microbiol.">
        <title>Mediterranean grassland soil C-N compound turnover is dependent on rainfall and depth, and is mediated by genomically divergent microorganisms.</title>
        <authorList>
            <person name="Diamond S."/>
            <person name="Andeer P.F."/>
            <person name="Li Z."/>
            <person name="Crits-Christoph A."/>
            <person name="Burstein D."/>
            <person name="Anantharaman K."/>
            <person name="Lane K.R."/>
            <person name="Thomas B.C."/>
            <person name="Pan C."/>
            <person name="Northen T.R."/>
            <person name="Banfield J.F."/>
        </authorList>
    </citation>
    <scope>NUCLEOTIDE SEQUENCE [LARGE SCALE GENOMIC DNA]</scope>
    <source>
        <strain evidence="7">NP_8</strain>
    </source>
</reference>
<feature type="transmembrane region" description="Helical" evidence="6">
    <location>
        <begin position="39"/>
        <end position="60"/>
    </location>
</feature>
<evidence type="ECO:0000256" key="4">
    <source>
        <dbReference type="ARBA" id="ARBA00022989"/>
    </source>
</evidence>
<comment type="caution">
    <text evidence="7">The sequence shown here is derived from an EMBL/GenBank/DDBJ whole genome shotgun (WGS) entry which is preliminary data.</text>
</comment>
<dbReference type="Pfam" id="PF03626">
    <property type="entry name" value="COX4_pro"/>
    <property type="match status" value="1"/>
</dbReference>
<organism evidence="7 8">
    <name type="scientific">Candidatus Segetimicrobium genomatis</name>
    <dbReference type="NCBI Taxonomy" id="2569760"/>
    <lineage>
        <taxon>Bacteria</taxon>
        <taxon>Bacillati</taxon>
        <taxon>Candidatus Sysuimicrobiota</taxon>
        <taxon>Candidatus Sysuimicrobiia</taxon>
        <taxon>Candidatus Sysuimicrobiales</taxon>
        <taxon>Candidatus Segetimicrobiaceae</taxon>
        <taxon>Candidatus Segetimicrobium</taxon>
    </lineage>
</organism>
<keyword evidence="3 6" id="KW-0812">Transmembrane</keyword>
<keyword evidence="2" id="KW-1003">Cell membrane</keyword>
<proteinExistence type="predicted"/>
<evidence type="ECO:0000256" key="1">
    <source>
        <dbReference type="ARBA" id="ARBA00004651"/>
    </source>
</evidence>
<keyword evidence="4 6" id="KW-1133">Transmembrane helix</keyword>
<evidence type="ECO:0000256" key="6">
    <source>
        <dbReference type="SAM" id="Phobius"/>
    </source>
</evidence>
<evidence type="ECO:0000313" key="7">
    <source>
        <dbReference type="EMBL" id="TMI76607.1"/>
    </source>
</evidence>
<protein>
    <submittedName>
        <fullName evidence="7">Cytochrome C oxidase subunit IV</fullName>
    </submittedName>
</protein>